<reference evidence="1" key="1">
    <citation type="journal article" date="2021" name="Open Biol.">
        <title>Shared evolutionary footprints suggest mitochondrial oxidative damage underlies multiple complex I losses in fungi.</title>
        <authorList>
            <person name="Schikora-Tamarit M.A."/>
            <person name="Marcet-Houben M."/>
            <person name="Nosek J."/>
            <person name="Gabaldon T."/>
        </authorList>
    </citation>
    <scope>NUCLEOTIDE SEQUENCE</scope>
    <source>
        <strain evidence="1">NCAIM Y.01608</strain>
    </source>
</reference>
<evidence type="ECO:0000313" key="1">
    <source>
        <dbReference type="EMBL" id="KAH3659942.1"/>
    </source>
</evidence>
<accession>A0A9P8NUL8</accession>
<dbReference type="EMBL" id="JAEUBD010001504">
    <property type="protein sequence ID" value="KAH3659942.1"/>
    <property type="molecule type" value="Genomic_DNA"/>
</dbReference>
<comment type="caution">
    <text evidence="1">The sequence shown here is derived from an EMBL/GenBank/DDBJ whole genome shotgun (WGS) entry which is preliminary data.</text>
</comment>
<organism evidence="1 2">
    <name type="scientific">Ogataea polymorpha</name>
    <dbReference type="NCBI Taxonomy" id="460523"/>
    <lineage>
        <taxon>Eukaryota</taxon>
        <taxon>Fungi</taxon>
        <taxon>Dikarya</taxon>
        <taxon>Ascomycota</taxon>
        <taxon>Saccharomycotina</taxon>
        <taxon>Pichiomycetes</taxon>
        <taxon>Pichiales</taxon>
        <taxon>Pichiaceae</taxon>
        <taxon>Ogataea</taxon>
    </lineage>
</organism>
<evidence type="ECO:0000313" key="2">
    <source>
        <dbReference type="Proteomes" id="UP000788993"/>
    </source>
</evidence>
<dbReference type="AlphaFoldDB" id="A0A9P8NUL8"/>
<proteinExistence type="predicted"/>
<reference evidence="1" key="2">
    <citation type="submission" date="2021-01" db="EMBL/GenBank/DDBJ databases">
        <authorList>
            <person name="Schikora-Tamarit M.A."/>
        </authorList>
    </citation>
    <scope>NUCLEOTIDE SEQUENCE</scope>
    <source>
        <strain evidence="1">NCAIM Y.01608</strain>
    </source>
</reference>
<gene>
    <name evidence="1" type="ORF">OGATHE_005987</name>
</gene>
<dbReference type="Proteomes" id="UP000788993">
    <property type="component" value="Unassembled WGS sequence"/>
</dbReference>
<name>A0A9P8NUL8_9ASCO</name>
<keyword evidence="2" id="KW-1185">Reference proteome</keyword>
<protein>
    <submittedName>
        <fullName evidence="1">Uncharacterized protein</fullName>
    </submittedName>
</protein>
<sequence>MPYAERIDEYLWMTTRLIFRISAIGAACCPPAPPKEARLCLVMSASAGSNSVDIQLRHGNVDSCRVGLKNVLVLASITRHVSGRSAHVEADDGDAIVGVVTCFCLAHNAASRARQQRLEAGKVFGRAHTAVRLHEFDSRVLFKARLESFQQSVDVLLHHRRQVRIEHGRLCAWHCLDHRDDLVGRGDELEAQLDSQLFQFFFMVLEIVAVNQTNSHGLEPVGSEPNELAFGSIKIYRLQDLKHLLGSALNEFFAIKQLSAIVHLRIFGIRRHCDSLVDFNDLFVQHARFDNFERKQVGSALVADAQKILEPLGGDKGTLGSFSFEKSVCCNCGSQTDAADD</sequence>